<feature type="compositionally biased region" description="Polar residues" evidence="7">
    <location>
        <begin position="566"/>
        <end position="576"/>
    </location>
</feature>
<dbReference type="GO" id="GO:0003941">
    <property type="term" value="F:L-serine ammonia-lyase activity"/>
    <property type="evidence" value="ECO:0007669"/>
    <property type="project" value="TreeGrafter"/>
</dbReference>
<feature type="compositionally biased region" description="Polar residues" evidence="7">
    <location>
        <begin position="161"/>
        <end position="176"/>
    </location>
</feature>
<feature type="region of interest" description="Disordered" evidence="7">
    <location>
        <begin position="348"/>
        <end position="620"/>
    </location>
</feature>
<feature type="compositionally biased region" description="Basic and acidic residues" evidence="7">
    <location>
        <begin position="237"/>
        <end position="256"/>
    </location>
</feature>
<evidence type="ECO:0000313" key="10">
    <source>
        <dbReference type="Proteomes" id="UP000326759"/>
    </source>
</evidence>
<keyword evidence="10" id="KW-1185">Reference proteome</keyword>
<evidence type="ECO:0000256" key="5">
    <source>
        <dbReference type="ARBA" id="ARBA00041766"/>
    </source>
</evidence>
<dbReference type="GO" id="GO:0006565">
    <property type="term" value="P:L-serine catabolic process"/>
    <property type="evidence" value="ECO:0007669"/>
    <property type="project" value="TreeGrafter"/>
</dbReference>
<evidence type="ECO:0000256" key="7">
    <source>
        <dbReference type="SAM" id="MobiDB-lite"/>
    </source>
</evidence>
<evidence type="ECO:0000259" key="8">
    <source>
        <dbReference type="Pfam" id="PF00291"/>
    </source>
</evidence>
<name>A0A5N5TL47_9CRUS</name>
<sequence>MFSLFKKSSDKNAVQTDSSSSVKQDKSLPSFIKRSPISSRHNASNTIKQLQEPTPNPVHFNRPSPTTSPLVFKKRKPKTQTDATDKGNDSSFEEAPWRSPLSKRKAPPERVESKENNQQDTTAPWRSPLSKRKQVKDSNDNLCGSSDSSKDKFISKESENIDYNINMQQKYASGSESKMREKQTDDPNIQTNEGKPNGQASNNPSIHFLTYSDGQSYSTTVQKSNVKISSSSTVESFESKSYSEETSFKSSAERKMSGNTVQSSPPWRRAKASETIAKYDTPASSKKDFVSMASESKTSTELKEKKIEEKLLTSSSVIKEEQKTQQSNILEKEGSSVQNQAIQKEIFQDLQHQQGHHDTTLQHQQQLSTTESKGSKHSVTCTSENNDAVKTESVMSSAKIAPSPPPLPPSVPRPLPLDKDKNLKQKDSQQIIPSILNTVSVTSVHSSTGSSEVKFDSKMSEIQQGISSEIKSEEVSEEIKMDEKSESKVSNQEIITDEARPGSDPPPPSPPPDAADNKESSTLISSQSGFPPPPPPLTSQETQQPSVSAIPINVFDPITNEPASPEYQQEPVTSRIQKFEKQASCEGEKKERELPPAKPVAPWVKKTSSGPVPQEGWDLSPIDGISIHIEESVKFPPTKPSAPDPSISSVKVVLSQPSKEQVTMATPVKPQVPCNQEPQTFLQHKQLQALRYRPRTRSTGDYSHSYVDNDVLKMDPVSFAKVASGGKHGISPLAKPTEEAPDPFCDPNHPRTIQFQDISAAAFRIKSGIVMPLVAPIMKVQACRQYGANILVRGADIGECRDIALKMAKEQGLLYINGYDHPDILAGQGTMGLEIVEQVKNIDAVVIPVGGGGLIAGVSLAVKSLYPNIKVIGVESERCPSFTSALKQKRPIYVKAESSLADGLNVPKVGVNAFATASRLVDKMVVVKEEWIAIAILRLVEIEKAVVEGAGAAALAVLLADQLPELKGKRVVIPLCGGNIDTTVLGRCLERGLAADGRLVKFTVRVSDRPGDIVNFTKVKVLCETRDHDHSEQLKEELFQRYTHLQFSDL</sequence>
<dbReference type="PANTHER" id="PTHR48078:SF19">
    <property type="entry name" value="ACT DOMAIN-CONTAINING PROTEIN"/>
    <property type="match status" value="1"/>
</dbReference>
<dbReference type="Proteomes" id="UP000326759">
    <property type="component" value="Unassembled WGS sequence"/>
</dbReference>
<evidence type="ECO:0000256" key="3">
    <source>
        <dbReference type="ARBA" id="ARBA00022898"/>
    </source>
</evidence>
<dbReference type="OrthoDB" id="4418812at2759"/>
<feature type="compositionally biased region" description="Basic and acidic residues" evidence="7">
    <location>
        <begin position="416"/>
        <end position="427"/>
    </location>
</feature>
<dbReference type="InterPro" id="IPR001926">
    <property type="entry name" value="TrpB-like_PALP"/>
</dbReference>
<protein>
    <recommendedName>
        <fullName evidence="5">L-serine deaminase</fullName>
    </recommendedName>
    <alternativeName>
        <fullName evidence="6">L-threonine dehydratase</fullName>
    </alternativeName>
</protein>
<feature type="compositionally biased region" description="Low complexity" evidence="7">
    <location>
        <begin position="223"/>
        <end position="236"/>
    </location>
</feature>
<feature type="compositionally biased region" description="Polar residues" evidence="7">
    <location>
        <begin position="324"/>
        <end position="336"/>
    </location>
</feature>
<comment type="cofactor">
    <cofactor evidence="1">
        <name>pyridoxal 5'-phosphate</name>
        <dbReference type="ChEBI" id="CHEBI:597326"/>
    </cofactor>
</comment>
<evidence type="ECO:0000256" key="2">
    <source>
        <dbReference type="ARBA" id="ARBA00010869"/>
    </source>
</evidence>
<keyword evidence="3" id="KW-0663">Pyridoxal phosphate</keyword>
<feature type="compositionally biased region" description="Basic and acidic residues" evidence="7">
    <location>
        <begin position="470"/>
        <end position="487"/>
    </location>
</feature>
<dbReference type="InterPro" id="IPR050147">
    <property type="entry name" value="Ser/Thr_Dehydratase"/>
</dbReference>
<keyword evidence="4 9" id="KW-0456">Lyase</keyword>
<feature type="compositionally biased region" description="Basic and acidic residues" evidence="7">
    <location>
        <begin position="298"/>
        <end position="311"/>
    </location>
</feature>
<dbReference type="SUPFAM" id="SSF53686">
    <property type="entry name" value="Tryptophan synthase beta subunit-like PLP-dependent enzymes"/>
    <property type="match status" value="1"/>
</dbReference>
<dbReference type="GO" id="GO:0009097">
    <property type="term" value="P:isoleucine biosynthetic process"/>
    <property type="evidence" value="ECO:0007669"/>
    <property type="project" value="TreeGrafter"/>
</dbReference>
<feature type="compositionally biased region" description="Polar residues" evidence="7">
    <location>
        <begin position="36"/>
        <end position="53"/>
    </location>
</feature>
<feature type="compositionally biased region" description="Polar residues" evidence="7">
    <location>
        <begin position="186"/>
        <end position="205"/>
    </location>
</feature>
<feature type="domain" description="Tryptophan synthase beta chain-like PALP" evidence="8">
    <location>
        <begin position="760"/>
        <end position="977"/>
    </location>
</feature>
<evidence type="ECO:0000256" key="4">
    <source>
        <dbReference type="ARBA" id="ARBA00023239"/>
    </source>
</evidence>
<dbReference type="AlphaFoldDB" id="A0A5N5TL47"/>
<dbReference type="GO" id="GO:0004794">
    <property type="term" value="F:threonine deaminase activity"/>
    <property type="evidence" value="ECO:0007669"/>
    <property type="project" value="TreeGrafter"/>
</dbReference>
<accession>A0A5N5TL47</accession>
<feature type="region of interest" description="Disordered" evidence="7">
    <location>
        <begin position="223"/>
        <end position="336"/>
    </location>
</feature>
<evidence type="ECO:0000256" key="6">
    <source>
        <dbReference type="ARBA" id="ARBA00042605"/>
    </source>
</evidence>
<feature type="compositionally biased region" description="Pro residues" evidence="7">
    <location>
        <begin position="503"/>
        <end position="513"/>
    </location>
</feature>
<dbReference type="EMBL" id="SEYY01000614">
    <property type="protein sequence ID" value="KAB7506852.1"/>
    <property type="molecule type" value="Genomic_DNA"/>
</dbReference>
<proteinExistence type="inferred from homology"/>
<feature type="compositionally biased region" description="Low complexity" evidence="7">
    <location>
        <begin position="438"/>
        <end position="451"/>
    </location>
</feature>
<gene>
    <name evidence="9" type="primary">tdcB</name>
    <name evidence="9" type="ORF">Anas_08181</name>
</gene>
<feature type="compositionally biased region" description="Polar residues" evidence="7">
    <location>
        <begin position="377"/>
        <end position="396"/>
    </location>
</feature>
<dbReference type="PANTHER" id="PTHR48078">
    <property type="entry name" value="THREONINE DEHYDRATASE, MITOCHONDRIAL-RELATED"/>
    <property type="match status" value="1"/>
</dbReference>
<feature type="region of interest" description="Disordered" evidence="7">
    <location>
        <begin position="1"/>
        <end position="211"/>
    </location>
</feature>
<feature type="compositionally biased region" description="Polar residues" evidence="7">
    <location>
        <begin position="428"/>
        <end position="437"/>
    </location>
</feature>
<dbReference type="GO" id="GO:0006567">
    <property type="term" value="P:L-threonine catabolic process"/>
    <property type="evidence" value="ECO:0007669"/>
    <property type="project" value="TreeGrafter"/>
</dbReference>
<evidence type="ECO:0000256" key="1">
    <source>
        <dbReference type="ARBA" id="ARBA00001933"/>
    </source>
</evidence>
<dbReference type="Gene3D" id="3.40.50.1100">
    <property type="match status" value="2"/>
</dbReference>
<feature type="compositionally biased region" description="Basic and acidic residues" evidence="7">
    <location>
        <begin position="106"/>
        <end position="117"/>
    </location>
</feature>
<dbReference type="InterPro" id="IPR036052">
    <property type="entry name" value="TrpB-like_PALP_sf"/>
</dbReference>
<feature type="compositionally biased region" description="Basic and acidic residues" evidence="7">
    <location>
        <begin position="577"/>
        <end position="595"/>
    </location>
</feature>
<comment type="caution">
    <text evidence="9">The sequence shown here is derived from an EMBL/GenBank/DDBJ whole genome shotgun (WGS) entry which is preliminary data.</text>
</comment>
<dbReference type="Pfam" id="PF00291">
    <property type="entry name" value="PALP"/>
    <property type="match status" value="1"/>
</dbReference>
<feature type="compositionally biased region" description="Pro residues" evidence="7">
    <location>
        <begin position="402"/>
        <end position="415"/>
    </location>
</feature>
<feature type="compositionally biased region" description="Basic and acidic residues" evidence="7">
    <location>
        <begin position="148"/>
        <end position="159"/>
    </location>
</feature>
<evidence type="ECO:0000313" key="9">
    <source>
        <dbReference type="EMBL" id="KAB7506852.1"/>
    </source>
</evidence>
<feature type="compositionally biased region" description="Polar residues" evidence="7">
    <location>
        <begin position="11"/>
        <end position="22"/>
    </location>
</feature>
<comment type="similarity">
    <text evidence="2">Belongs to the serine/threonine dehydratase family.</text>
</comment>
<organism evidence="9 10">
    <name type="scientific">Armadillidium nasatum</name>
    <dbReference type="NCBI Taxonomy" id="96803"/>
    <lineage>
        <taxon>Eukaryota</taxon>
        <taxon>Metazoa</taxon>
        <taxon>Ecdysozoa</taxon>
        <taxon>Arthropoda</taxon>
        <taxon>Crustacea</taxon>
        <taxon>Multicrustacea</taxon>
        <taxon>Malacostraca</taxon>
        <taxon>Eumalacostraca</taxon>
        <taxon>Peracarida</taxon>
        <taxon>Isopoda</taxon>
        <taxon>Oniscidea</taxon>
        <taxon>Crinocheta</taxon>
        <taxon>Armadillidiidae</taxon>
        <taxon>Armadillidium</taxon>
    </lineage>
</organism>
<feature type="compositionally biased region" description="Low complexity" evidence="7">
    <location>
        <begin position="361"/>
        <end position="370"/>
    </location>
</feature>
<dbReference type="FunFam" id="3.40.50.1100:FF:000007">
    <property type="entry name" value="L-threonine dehydratase catabolic TdcB"/>
    <property type="match status" value="1"/>
</dbReference>
<reference evidence="9 10" key="1">
    <citation type="journal article" date="2019" name="PLoS Biol.">
        <title>Sex chromosomes control vertical transmission of feminizing Wolbachia symbionts in an isopod.</title>
        <authorList>
            <person name="Becking T."/>
            <person name="Chebbi M.A."/>
            <person name="Giraud I."/>
            <person name="Moumen B."/>
            <person name="Laverre T."/>
            <person name="Caubet Y."/>
            <person name="Peccoud J."/>
            <person name="Gilbert C."/>
            <person name="Cordaux R."/>
        </authorList>
    </citation>
    <scope>NUCLEOTIDE SEQUENCE [LARGE SCALE GENOMIC DNA]</scope>
    <source>
        <strain evidence="9">ANa2</strain>
        <tissue evidence="9">Whole body excluding digestive tract and cuticle</tissue>
    </source>
</reference>